<gene>
    <name evidence="3" type="ORF">PHMEG_000885</name>
</gene>
<dbReference type="GO" id="GO:0005524">
    <property type="term" value="F:ATP binding"/>
    <property type="evidence" value="ECO:0007669"/>
    <property type="project" value="InterPro"/>
</dbReference>
<dbReference type="Proteomes" id="UP000198211">
    <property type="component" value="Unassembled WGS sequence"/>
</dbReference>
<name>A0A225X4H2_9STRA</name>
<dbReference type="SUPFAM" id="SSF56112">
    <property type="entry name" value="Protein kinase-like (PK-like)"/>
    <property type="match status" value="2"/>
</dbReference>
<dbReference type="GO" id="GO:0004674">
    <property type="term" value="F:protein serine/threonine kinase activity"/>
    <property type="evidence" value="ECO:0007669"/>
    <property type="project" value="TreeGrafter"/>
</dbReference>
<protein>
    <submittedName>
        <fullName evidence="3">TKL protein kinase</fullName>
    </submittedName>
</protein>
<evidence type="ECO:0000259" key="2">
    <source>
        <dbReference type="PROSITE" id="PS50011"/>
    </source>
</evidence>
<accession>A0A225X4H2</accession>
<keyword evidence="1" id="KW-0812">Transmembrane</keyword>
<comment type="caution">
    <text evidence="3">The sequence shown here is derived from an EMBL/GenBank/DDBJ whole genome shotgun (WGS) entry which is preliminary data.</text>
</comment>
<dbReference type="Pfam" id="PF00069">
    <property type="entry name" value="Pkinase"/>
    <property type="match status" value="1"/>
</dbReference>
<feature type="domain" description="Protein kinase" evidence="2">
    <location>
        <begin position="1049"/>
        <end position="1320"/>
    </location>
</feature>
<dbReference type="OrthoDB" id="4062651at2759"/>
<dbReference type="STRING" id="4795.A0A225X4H2"/>
<dbReference type="InterPro" id="IPR001245">
    <property type="entry name" value="Ser-Thr/Tyr_kinase_cat_dom"/>
</dbReference>
<dbReference type="InterPro" id="IPR000719">
    <property type="entry name" value="Prot_kinase_dom"/>
</dbReference>
<dbReference type="PROSITE" id="PS50011">
    <property type="entry name" value="PROTEIN_KINASE_DOM"/>
    <property type="match status" value="2"/>
</dbReference>
<feature type="transmembrane region" description="Helical" evidence="1">
    <location>
        <begin position="927"/>
        <end position="949"/>
    </location>
</feature>
<evidence type="ECO:0000313" key="4">
    <source>
        <dbReference type="Proteomes" id="UP000198211"/>
    </source>
</evidence>
<reference evidence="4" key="1">
    <citation type="submission" date="2017-03" db="EMBL/GenBank/DDBJ databases">
        <title>Phytopthora megakarya and P. palmivora, two closely related causual agents of cacao black pod achieved similar genome size and gene model numbers by different mechanisms.</title>
        <authorList>
            <person name="Ali S."/>
            <person name="Shao J."/>
            <person name="Larry D.J."/>
            <person name="Kronmiller B."/>
            <person name="Shen D."/>
            <person name="Strem M.D."/>
            <person name="Melnick R.L."/>
            <person name="Guiltinan M.J."/>
            <person name="Tyler B.M."/>
            <person name="Meinhardt L.W."/>
            <person name="Bailey B.A."/>
        </authorList>
    </citation>
    <scope>NUCLEOTIDE SEQUENCE [LARGE SCALE GENOMIC DNA]</scope>
    <source>
        <strain evidence="4">zdho120</strain>
    </source>
</reference>
<dbReference type="PROSITE" id="PS00108">
    <property type="entry name" value="PROTEIN_KINASE_ST"/>
    <property type="match status" value="2"/>
</dbReference>
<evidence type="ECO:0000313" key="3">
    <source>
        <dbReference type="EMBL" id="OWZ24129.1"/>
    </source>
</evidence>
<dbReference type="InterPro" id="IPR051681">
    <property type="entry name" value="Ser/Thr_Kinases-Pseudokinases"/>
</dbReference>
<dbReference type="EMBL" id="NBNE01000027">
    <property type="protein sequence ID" value="OWZ24129.1"/>
    <property type="molecule type" value="Genomic_DNA"/>
</dbReference>
<organism evidence="3 4">
    <name type="scientific">Phytophthora megakarya</name>
    <dbReference type="NCBI Taxonomy" id="4795"/>
    <lineage>
        <taxon>Eukaryota</taxon>
        <taxon>Sar</taxon>
        <taxon>Stramenopiles</taxon>
        <taxon>Oomycota</taxon>
        <taxon>Peronosporomycetes</taxon>
        <taxon>Peronosporales</taxon>
        <taxon>Peronosporaceae</taxon>
        <taxon>Phytophthora</taxon>
    </lineage>
</organism>
<keyword evidence="1" id="KW-0472">Membrane</keyword>
<dbReference type="PANTHER" id="PTHR44329">
    <property type="entry name" value="SERINE/THREONINE-PROTEIN KINASE TNNI3K-RELATED"/>
    <property type="match status" value="1"/>
</dbReference>
<keyword evidence="4" id="KW-1185">Reference proteome</keyword>
<feature type="transmembrane region" description="Helical" evidence="1">
    <location>
        <begin position="282"/>
        <end position="305"/>
    </location>
</feature>
<keyword evidence="3" id="KW-0808">Transferase</keyword>
<dbReference type="InterPro" id="IPR011009">
    <property type="entry name" value="Kinase-like_dom_sf"/>
</dbReference>
<feature type="domain" description="Protein kinase" evidence="2">
    <location>
        <begin position="401"/>
        <end position="675"/>
    </location>
</feature>
<dbReference type="InterPro" id="IPR008271">
    <property type="entry name" value="Ser/Thr_kinase_AS"/>
</dbReference>
<keyword evidence="3" id="KW-0418">Kinase</keyword>
<proteinExistence type="predicted"/>
<dbReference type="PANTHER" id="PTHR44329:SF214">
    <property type="entry name" value="PROTEIN KINASE DOMAIN-CONTAINING PROTEIN"/>
    <property type="match status" value="1"/>
</dbReference>
<keyword evidence="1" id="KW-1133">Transmembrane helix</keyword>
<evidence type="ECO:0000256" key="1">
    <source>
        <dbReference type="SAM" id="Phobius"/>
    </source>
</evidence>
<dbReference type="Gene3D" id="1.10.510.10">
    <property type="entry name" value="Transferase(Phosphotransferase) domain 1"/>
    <property type="match status" value="2"/>
</dbReference>
<dbReference type="SMART" id="SM00220">
    <property type="entry name" value="S_TKc"/>
    <property type="match status" value="2"/>
</dbReference>
<dbReference type="Pfam" id="PF07714">
    <property type="entry name" value="PK_Tyr_Ser-Thr"/>
    <property type="match status" value="1"/>
</dbReference>
<sequence>MAKHFSRAVGYDFHDRALRSVEDAALPSTKTFFSFDGTHSDLARQLYFRAKAGDSADQFENLEIPSSLQTRLDDLGLDWNNLPGIAQRALLWDSGFAVSPTNNLIQVWPLGSWSMVDLAVPFAEFKKVGCIEMNCTEPDDTVSLSNLFCNGAQMLNASRCVVEDFEDTSGPHAAMWVAGGNPKAIPTPLVERHMWIDGGSNISYDVAAIHTIHRDYEAAYGECATPNQNDGFAAPVFSCLSMGKISEEVQNQRQEVQGSPWVSRWLVEDYRGSFPSSSKFKLIYLVPIIGGAILIIGLVVLIMFIKRRRNKNADATNVMNENLGSPNAMYHGCKDTDNRFSSLGQHTTGTVDDREAFSSHHKLNRRMSAYDSDLSSESNVTLKLLLDSEHLVGKHIPYENIIFQRSISKGAHGEVWLGEYAGQQVAIKRLFQGKQHKAEDVELFAKEIELSASLDHPNIVGFVGVAWNTLNNLVMILEYFPSGDLQEYLAKNADLLSWNRDKIDIAVGTARALGYIHSRSPPLIHRDLKSKNILLTRQLEPKLIDFGVSRDREEFSMTAGVGTPYWTAPEIMEGKHYTEQADVYSFGVVLSELDTGKLPYHDALTPEGKKLKPFQILSDVMARRLRPSFSDECPRQIRRIVYRLRSVLAADSAMRDLPAAKAFENAVLPTTNSYFSFDGTNSDLATQLYFRAKDGASAEQFGQFDMPSKLQTRLDDLSLDWNKLPGIAQRALLWDSGYAITPDDKPVQIWTLNGHSMTDLAVPDTQVEDVGCTKHVCEQPDNTTAYSNQQCTGAQMLKAARCVVQHFVDNVEIHLAMWVTGGNPEVVPTPRVRRHAWNDSLDHNSYVVYAIHTVELDVEPAWNECAIASENDGYGSLVLPCITTANISAELNDSKQEVTGSAWVSRWLVDDYSAVAGTKSSGGKFNFMLWVPIAAGVIIVIGLIGLFIFCRRKRQTKSNDLVVETSPNCVDNYYRCRDIESLGDDSARGRSTAPTVEEIDTATFRGRGDHTIRFKSSYDGEFSGGSNVTMKLLHSSEYLVEKRVPFDNIMFKRPLSKGANGEVWLCVYHGQEVAVKRLLQNKNHPADDVEEFAREIELSASLAHPNVVAFLGVAWNSLNNLVMMLEYFPMGDLQTYLQKNGDLLSWAKDKIHVAVGTARALEYLHTRTPPLIHRDLKSKNILLTRMLEPKLIDFGVSRGAIDLTMTAGVGTPYWTAPEILEGKRYTEQADIYSFGVVLSELDTGKIPYHNAMTSGGGKPKPIQILADVMAGVLRPKSEELVWPVANMIQPDDQQQHGLKMNASNMRGEATHEIPFRSLHS</sequence>
<dbReference type="Gene3D" id="3.30.200.20">
    <property type="entry name" value="Phosphorylase Kinase, domain 1"/>
    <property type="match status" value="1"/>
</dbReference>